<dbReference type="Proteomes" id="UP000318582">
    <property type="component" value="Unassembled WGS sequence"/>
</dbReference>
<feature type="compositionally biased region" description="Acidic residues" evidence="3">
    <location>
        <begin position="324"/>
        <end position="339"/>
    </location>
</feature>
<protein>
    <recommendedName>
        <fullName evidence="4">IC97/Casc1 N-terminal domain-containing protein</fullName>
    </recommendedName>
</protein>
<dbReference type="AlphaFoldDB" id="A0A507E038"/>
<gene>
    <name evidence="5" type="ORF">PhCBS80983_g03887</name>
</gene>
<dbReference type="GO" id="GO:0008017">
    <property type="term" value="F:microtubule binding"/>
    <property type="evidence" value="ECO:0007669"/>
    <property type="project" value="TreeGrafter"/>
</dbReference>
<comment type="similarity">
    <text evidence="1">Belongs to the DNAI7 family.</text>
</comment>
<dbReference type="GO" id="GO:0005930">
    <property type="term" value="C:axoneme"/>
    <property type="evidence" value="ECO:0007669"/>
    <property type="project" value="TreeGrafter"/>
</dbReference>
<dbReference type="InterPro" id="IPR023247">
    <property type="entry name" value="IC97/Dnai7-like"/>
</dbReference>
<sequence>MGPKKKEKKKSKKELEKERLLEEERLQAEEEARIAEQLRKELELKQRLQREALEALFAQEHDRFEAETAELGRIMETRSARLMSIIEAKERELESYLECRKMPNPKNERDLNTYLIQWAKETPEEEAVPSLLPLFIELPPAEQLCSEIEQQLYGGLDAQKESTFKSLTAHLLRVRELIHAKWDAATSQILQHIDQFAREPNENFQLASRTHNYVFGIWGNLTKNPRHKVIDFADLKMSTTLPKPLVLANVSIRMLLESGFTAITPYEQQSTAGPPMSVIGPILNFDLIEMPDPPKTVDTWTIRPMLAKEGKITTLPYPFKKETTEDDEDAKAAEEDAEEPLTPTTAAASDIWPMLVSFQVDAGCLLHQESATIRWWNEATNVWDEEGISDIEIDKETSIVKFRTIHFAPTAMVQYTYAELPYADWSIRPTSPNHATLHIRGVLNDIQIDIGEGQCRLISPRTEFTDEHLGTRWTSPTILFRRLSRMGANFRAPTSLRGVEIDDLILKNPAVEELCMSAISLTARSIAFRRSPANHNLASSKCVFQFRAYSHETESWPLPEEAEWQSVFFDSAWKIGETPQPAGFVVKPGTEINESTTYDAASAAETTEKLHATPYHLLTSVAPEDASAVDESRILFARTMAQVLGITRVLSFS</sequence>
<proteinExistence type="inferred from homology"/>
<dbReference type="PRINTS" id="PR02043">
    <property type="entry name" value="CANCERSCCP1"/>
</dbReference>
<organism evidence="5 6">
    <name type="scientific">Powellomyces hirtus</name>
    <dbReference type="NCBI Taxonomy" id="109895"/>
    <lineage>
        <taxon>Eukaryota</taxon>
        <taxon>Fungi</taxon>
        <taxon>Fungi incertae sedis</taxon>
        <taxon>Chytridiomycota</taxon>
        <taxon>Chytridiomycota incertae sedis</taxon>
        <taxon>Chytridiomycetes</taxon>
        <taxon>Spizellomycetales</taxon>
        <taxon>Powellomycetaceae</taxon>
        <taxon>Powellomyces</taxon>
    </lineage>
</organism>
<dbReference type="STRING" id="109895.A0A507E038"/>
<feature type="domain" description="IC97/Casc1 N-terminal" evidence="4">
    <location>
        <begin position="22"/>
        <end position="226"/>
    </location>
</feature>
<evidence type="ECO:0000256" key="3">
    <source>
        <dbReference type="SAM" id="MobiDB-lite"/>
    </source>
</evidence>
<evidence type="ECO:0000256" key="2">
    <source>
        <dbReference type="SAM" id="Coils"/>
    </source>
</evidence>
<dbReference type="EMBL" id="QEAQ01000053">
    <property type="protein sequence ID" value="TPX57393.1"/>
    <property type="molecule type" value="Genomic_DNA"/>
</dbReference>
<dbReference type="PANTHER" id="PTHR20929:SF11">
    <property type="entry name" value="DYNEIN AXONEMAL INTERMEDIATE CHAIN 7"/>
    <property type="match status" value="1"/>
</dbReference>
<evidence type="ECO:0000259" key="4">
    <source>
        <dbReference type="Pfam" id="PF15927"/>
    </source>
</evidence>
<feature type="coiled-coil region" evidence="2">
    <location>
        <begin position="5"/>
        <end position="55"/>
    </location>
</feature>
<dbReference type="GO" id="GO:0048487">
    <property type="term" value="F:beta-tubulin binding"/>
    <property type="evidence" value="ECO:0007669"/>
    <property type="project" value="TreeGrafter"/>
</dbReference>
<accession>A0A507E038</accession>
<keyword evidence="2" id="KW-0175">Coiled coil</keyword>
<evidence type="ECO:0000256" key="1">
    <source>
        <dbReference type="ARBA" id="ARBA00024332"/>
    </source>
</evidence>
<name>A0A507E038_9FUNG</name>
<evidence type="ECO:0000313" key="6">
    <source>
        <dbReference type="Proteomes" id="UP000318582"/>
    </source>
</evidence>
<feature type="region of interest" description="Disordered" evidence="3">
    <location>
        <begin position="317"/>
        <end position="344"/>
    </location>
</feature>
<dbReference type="PANTHER" id="PTHR20929">
    <property type="entry name" value="LUNG ADENOMA SUSCEPTIBILITY 1-RELATED"/>
    <property type="match status" value="1"/>
</dbReference>
<reference evidence="5 6" key="1">
    <citation type="journal article" date="2019" name="Sci. Rep.">
        <title>Comparative genomics of chytrid fungi reveal insights into the obligate biotrophic and pathogenic lifestyle of Synchytrium endobioticum.</title>
        <authorList>
            <person name="van de Vossenberg B.T.L.H."/>
            <person name="Warris S."/>
            <person name="Nguyen H.D.T."/>
            <person name="van Gent-Pelzer M.P.E."/>
            <person name="Joly D.L."/>
            <person name="van de Geest H.C."/>
            <person name="Bonants P.J.M."/>
            <person name="Smith D.S."/>
            <person name="Levesque C.A."/>
            <person name="van der Lee T.A.J."/>
        </authorList>
    </citation>
    <scope>NUCLEOTIDE SEQUENCE [LARGE SCALE GENOMIC DNA]</scope>
    <source>
        <strain evidence="5 6">CBS 809.83</strain>
    </source>
</reference>
<keyword evidence="6" id="KW-1185">Reference proteome</keyword>
<dbReference type="InterPro" id="IPR031826">
    <property type="entry name" value="IC97/Casc1_N"/>
</dbReference>
<evidence type="ECO:0000313" key="5">
    <source>
        <dbReference type="EMBL" id="TPX57393.1"/>
    </source>
</evidence>
<dbReference type="Pfam" id="PF15927">
    <property type="entry name" value="Casc1_N"/>
    <property type="match status" value="1"/>
</dbReference>
<comment type="caution">
    <text evidence="5">The sequence shown here is derived from an EMBL/GenBank/DDBJ whole genome shotgun (WGS) entry which is preliminary data.</text>
</comment>